<dbReference type="Gene3D" id="1.20.5.1700">
    <property type="match status" value="1"/>
</dbReference>
<comment type="caution">
    <text evidence="9">The sequence shown here is derived from an EMBL/GenBank/DDBJ whole genome shotgun (WGS) entry which is preliminary data.</text>
</comment>
<dbReference type="Proteomes" id="UP001353858">
    <property type="component" value="Unassembled WGS sequence"/>
</dbReference>
<feature type="domain" description="Transforming acidic coiled-coil-containing protein C-terminal" evidence="8">
    <location>
        <begin position="707"/>
        <end position="883"/>
    </location>
</feature>
<feature type="coiled-coil region" evidence="6">
    <location>
        <begin position="449"/>
        <end position="500"/>
    </location>
</feature>
<dbReference type="Pfam" id="PF05010">
    <property type="entry name" value="TACC_C"/>
    <property type="match status" value="1"/>
</dbReference>
<comment type="similarity">
    <text evidence="2">Belongs to the TACC family.</text>
</comment>
<keyword evidence="4 6" id="KW-0175">Coiled coil</keyword>
<evidence type="ECO:0000259" key="8">
    <source>
        <dbReference type="Pfam" id="PF05010"/>
    </source>
</evidence>
<evidence type="ECO:0000256" key="2">
    <source>
        <dbReference type="ARBA" id="ARBA00009423"/>
    </source>
</evidence>
<feature type="region of interest" description="Disordered" evidence="7">
    <location>
        <begin position="35"/>
        <end position="56"/>
    </location>
</feature>
<evidence type="ECO:0000256" key="7">
    <source>
        <dbReference type="SAM" id="MobiDB-lite"/>
    </source>
</evidence>
<evidence type="ECO:0000313" key="9">
    <source>
        <dbReference type="EMBL" id="KAK4882128.1"/>
    </source>
</evidence>
<organism evidence="9 10">
    <name type="scientific">Aquatica leii</name>
    <dbReference type="NCBI Taxonomy" id="1421715"/>
    <lineage>
        <taxon>Eukaryota</taxon>
        <taxon>Metazoa</taxon>
        <taxon>Ecdysozoa</taxon>
        <taxon>Arthropoda</taxon>
        <taxon>Hexapoda</taxon>
        <taxon>Insecta</taxon>
        <taxon>Pterygota</taxon>
        <taxon>Neoptera</taxon>
        <taxon>Endopterygota</taxon>
        <taxon>Coleoptera</taxon>
        <taxon>Polyphaga</taxon>
        <taxon>Elateriformia</taxon>
        <taxon>Elateroidea</taxon>
        <taxon>Lampyridae</taxon>
        <taxon>Luciolinae</taxon>
        <taxon>Aquatica</taxon>
    </lineage>
</organism>
<dbReference type="EMBL" id="JARPUR010000002">
    <property type="protein sequence ID" value="KAK4882128.1"/>
    <property type="molecule type" value="Genomic_DNA"/>
</dbReference>
<gene>
    <name evidence="9" type="ORF">RN001_005447</name>
</gene>
<proteinExistence type="inferred from homology"/>
<evidence type="ECO:0000256" key="5">
    <source>
        <dbReference type="ARBA" id="ARBA00023212"/>
    </source>
</evidence>
<evidence type="ECO:0000256" key="6">
    <source>
        <dbReference type="SAM" id="Coils"/>
    </source>
</evidence>
<accession>A0AAN7PCQ5</accession>
<comment type="subcellular location">
    <subcellularLocation>
        <location evidence="1">Cytoplasm</location>
        <location evidence="1">Cytoskeleton</location>
    </subcellularLocation>
</comment>
<dbReference type="GO" id="GO:0005856">
    <property type="term" value="C:cytoskeleton"/>
    <property type="evidence" value="ECO:0007669"/>
    <property type="project" value="UniProtKB-SubCell"/>
</dbReference>
<protein>
    <recommendedName>
        <fullName evidence="8">Transforming acidic coiled-coil-containing protein C-terminal domain-containing protein</fullName>
    </recommendedName>
</protein>
<dbReference type="InterPro" id="IPR007707">
    <property type="entry name" value="TACC_C"/>
</dbReference>
<dbReference type="AlphaFoldDB" id="A0AAN7PCQ5"/>
<dbReference type="Gene3D" id="1.20.5.1160">
    <property type="entry name" value="Vasodilator-stimulated phosphoprotein"/>
    <property type="match status" value="1"/>
</dbReference>
<evidence type="ECO:0000256" key="4">
    <source>
        <dbReference type="ARBA" id="ARBA00023054"/>
    </source>
</evidence>
<evidence type="ECO:0000256" key="3">
    <source>
        <dbReference type="ARBA" id="ARBA00022490"/>
    </source>
</evidence>
<sequence length="887" mass="102620">MDNTILSNEKSIDKMEKVPLKEILSDNVLSHNTNLKSDKIDSMQSGEGYDSEDVDQENTCPNMLNNTLSFTLTQDNIEDETSTNCYKPRPSLLLNFDPLFFKNTPTRNCSLNLARIHENDNIDSLTNQFSNICINKVDNNVSSSECRLHQQKEYLKIINFDDTLDQIDKVKDDDSLSNISNNTQNLNETVDLSSGSDFLNTAKLNLGSNNSTNNEILELDDEGVEKLNTSSEFENANTKLCSKNLSETTLNALLSKYNCDTNITEDEITNIETIGNQHSTYSEHVSNSADFDRNSSTDKLENTKGLERDAINMLDNTFSKFEDCFVEDIVEEHSNAEVSKANMSTSPNTTGNQEISNRTFETSVSQINTEILLDENSVTKEISNEDDRSVREIDDVILERNKVILEEEKHRNKELTECIELKRLNESQESCSDLEIKLLKKNGSFENVQPKLEEEKESHNKELVEANELKQQLREFQDTCSNLEIQLRKKTESYEHLKLKLDEEVRRTKELAEGNKFEQQLRESQEACSNFEVQLRKKTESYEDLKQKLEAEVLCRNKELAECNEFKQQFRESQETCSNLEIQLRKKTESYDDLKQKLEEEVLCRNKEANEFKQRLRESEEMCSNLQKQLRDKSESNEELNKKLEEEKNCTQALQQSITNLQTQKNNELRESLEACSNLQLRLKEKDKGFQELQKKFDEEKNTTKRLETTIQDLQLQIASLNNDLSKCNLEIQNYRQIMEEFETQINKYYTALQKLKNEHTVVTQHLTNSELAFSDVHQKYERCKKIIEGYKSNENALVTSLAASENSIIASQQKYESLKTYAQDQITKCNKEIMSVHQQYENDINKLNTTIKRLEIKNSSLQELYDQKKKECIALTILCDEVTGKV</sequence>
<keyword evidence="10" id="KW-1185">Reference proteome</keyword>
<feature type="coiled-coil region" evidence="6">
    <location>
        <begin position="528"/>
        <end position="759"/>
    </location>
</feature>
<reference evidence="10" key="1">
    <citation type="submission" date="2023-01" db="EMBL/GenBank/DDBJ databases">
        <title>Key to firefly adult light organ development and bioluminescence: homeobox transcription factors regulate luciferase expression and transportation to peroxisome.</title>
        <authorList>
            <person name="Fu X."/>
        </authorList>
    </citation>
    <scope>NUCLEOTIDE SEQUENCE [LARGE SCALE GENOMIC DNA]</scope>
</reference>
<evidence type="ECO:0000313" key="10">
    <source>
        <dbReference type="Proteomes" id="UP001353858"/>
    </source>
</evidence>
<keyword evidence="5" id="KW-0206">Cytoskeleton</keyword>
<keyword evidence="3" id="KW-0963">Cytoplasm</keyword>
<dbReference type="SUPFAM" id="SSF57997">
    <property type="entry name" value="Tropomyosin"/>
    <property type="match status" value="1"/>
</dbReference>
<feature type="coiled-coil region" evidence="6">
    <location>
        <begin position="838"/>
        <end position="872"/>
    </location>
</feature>
<evidence type="ECO:0000256" key="1">
    <source>
        <dbReference type="ARBA" id="ARBA00004245"/>
    </source>
</evidence>
<name>A0AAN7PCQ5_9COLE</name>